<evidence type="ECO:0000313" key="1">
    <source>
        <dbReference type="EMBL" id="PHQ13542.1"/>
    </source>
</evidence>
<dbReference type="AlphaFoldDB" id="A0A2G1UGF5"/>
<sequence>MTAKEVEEIFLKFLKEDSGVFSRATIEKMDILCDKQWHAFNLPSESIRLAARNWVKTYIEIENHDPEIAAKVVYCFGLEKVLLQQIIDSHRAINLAEFEQDIEMSEGEFVDPYWSLRENG</sequence>
<gene>
    <name evidence="1" type="ORF">CLH61_17905</name>
</gene>
<dbReference type="Proteomes" id="UP000231409">
    <property type="component" value="Unassembled WGS sequence"/>
</dbReference>
<comment type="caution">
    <text evidence="1">The sequence shown here is derived from an EMBL/GenBank/DDBJ whole genome shotgun (WGS) entry which is preliminary data.</text>
</comment>
<proteinExistence type="predicted"/>
<organism evidence="1 2">
    <name type="scientific">Marinobacter profundi</name>
    <dbReference type="NCBI Taxonomy" id="2666256"/>
    <lineage>
        <taxon>Bacteria</taxon>
        <taxon>Pseudomonadati</taxon>
        <taxon>Pseudomonadota</taxon>
        <taxon>Gammaproteobacteria</taxon>
        <taxon>Pseudomonadales</taxon>
        <taxon>Marinobacteraceae</taxon>
        <taxon>Marinobacter</taxon>
    </lineage>
</organism>
<evidence type="ECO:0000313" key="2">
    <source>
        <dbReference type="Proteomes" id="UP000231409"/>
    </source>
</evidence>
<accession>A0A2G1UGF5</accession>
<keyword evidence="2" id="KW-1185">Reference proteome</keyword>
<name>A0A2G1UGF5_9GAMM</name>
<protein>
    <submittedName>
        <fullName evidence="1">Uncharacterized protein</fullName>
    </submittedName>
</protein>
<dbReference type="EMBL" id="NTFH01000022">
    <property type="protein sequence ID" value="PHQ13542.1"/>
    <property type="molecule type" value="Genomic_DNA"/>
</dbReference>
<reference evidence="1 2" key="1">
    <citation type="submission" date="2017-09" db="EMBL/GenBank/DDBJ databases">
        <title>The draft genome sequences of Marinobacter sp. PWS21.</title>
        <authorList>
            <person name="Cao J."/>
        </authorList>
    </citation>
    <scope>NUCLEOTIDE SEQUENCE [LARGE SCALE GENOMIC DNA]</scope>
    <source>
        <strain evidence="1 2">PWS21</strain>
    </source>
</reference>